<proteinExistence type="predicted"/>
<dbReference type="EMBL" id="JALJAT010000001">
    <property type="protein sequence ID" value="KAK4476190.1"/>
    <property type="molecule type" value="Genomic_DNA"/>
</dbReference>
<keyword evidence="1" id="KW-1133">Transmembrane helix</keyword>
<evidence type="ECO:0000256" key="1">
    <source>
        <dbReference type="SAM" id="Phobius"/>
    </source>
</evidence>
<dbReference type="PANTHER" id="PTHR13219">
    <property type="entry name" value="TRANSMEMBRANE PROTEIN 94"/>
    <property type="match status" value="1"/>
</dbReference>
<dbReference type="InterPro" id="IPR023298">
    <property type="entry name" value="ATPase_P-typ_TM_dom_sf"/>
</dbReference>
<comment type="caution">
    <text evidence="2">The sequence shown here is derived from an EMBL/GenBank/DDBJ whole genome shotgun (WGS) entry which is preliminary data.</text>
</comment>
<feature type="transmembrane region" description="Helical" evidence="1">
    <location>
        <begin position="1210"/>
        <end position="1229"/>
    </location>
</feature>
<evidence type="ECO:0000313" key="2">
    <source>
        <dbReference type="EMBL" id="KAK4476190.1"/>
    </source>
</evidence>
<gene>
    <name evidence="2" type="ORF">MN116_001403</name>
</gene>
<feature type="transmembrane region" description="Helical" evidence="1">
    <location>
        <begin position="1273"/>
        <end position="1294"/>
    </location>
</feature>
<keyword evidence="1" id="KW-0812">Transmembrane</keyword>
<dbReference type="InterPro" id="IPR039720">
    <property type="entry name" value="TMEM94"/>
</dbReference>
<keyword evidence="3" id="KW-1185">Reference proteome</keyword>
<sequence>MENIVLTLGTLSSVCCVNQEGVISHSLPTPEKMFFFHRRHHHHHHQENYSTNKSQSIVCKQNSKMKEWYDYRKFKPGQVTTPILQRTMKESGQTSQGKLYKTQSSIQCEMPISTNNPNETPAFGRSVVFTLESCVTPVVLDLRTDFCCPFISRFERPRWDRFLSSLKPIGLSLLLNNCHSPTAEQLLGFSDKMNATQKFLFPSSCITTLPLTFCLCGLAGQIGFRDGALNGFVNHGCLCAYSICSTAYSNADASNTKSKLSSEEILPINESAYDNRIHLAHCFSAVFSDPNMEGGYQLLSQGTGDILASLCSDIWDGRDIIPLSDSERDLILGFHNRHLSSSYCIGFAYSPLVDKIWESYKLLLTNISNSSDFFMLRLPGSDIISPETQRKALQHVGRGRLTSRWSPPLHVVDDIDNDSTINNSFSHNSDISIRSHDMSKFSGLSGCCQLKFINNLRKLNFHPFSTYGQHQGCIVKKEISSNSNKLLKPLLITRNDNFIKMHETKPTSISNQESNKFDNYATNCLLLNEFPNVTYVSETDDHCKHDDSNLNHDQKNEVLVDRKEVDNILSNQIFLGLVSMQYQANPQVVKSIKQLHQACIRFVHFSRENELRSRVFAERLGLECGWNCHISLKSSNCVSNSKSISQSEELPKSNRFSAGTDLFVSKRKYFPGVTQIKRSSSSPTITTPYLSTLEKKFGSMSDPQYLQSNFRGKYTYFPEYCGSNCNKAVPLCPTFRQTDSCFQSFNLYSCSHDHINERSIHAVSTSCLQPVLSNENDTRESSGIYHMSISSASDSSTSLSVNEQSDNSEEIKISELLTENKSRLPCGIENIRPHLENIDNVPLQVSLFTDCTPKAISQMIQIMKEYGDTVCLIGSCYSLTNYALFQQGDVAIAVKPILPYSTCQFAHSELKLSNQNDPKSGEPGCSKNNSAFTSQKNVSTNVSMFDIAAHLIHLVTPCLLDIEKTGFHVYDLIVEAHGSVNNLYHCLVFSSATPVAVGLLQLLLLIVGLPTWPVVLSDMKSNLQQSELIWLPTEPFISVIFGSREILINLSKSDNYTSINLLQYSSNWNLEPSFGTGQLMWLLFIVLPALTLSLIDRQVERNQLLREPPIKRNKLFTKRRCLRFALVTCSRFIPSVLICALCEIGHLLCAQQFEECPQSFRTIYENRFNETHTITNNPNVYAKTLLSSSYAIQQLCLSKLSILIYSLKDLVFYQFSMCLIIISFSYANYGQRVWEFRYSTNPSWCIVSSLICILHSMYVIIRFCSIDSSLASWYILSPIISAFSFIWCILLVFINDFISGRENRAILTEHRLSRLYFNTKLGMYSPV</sequence>
<evidence type="ECO:0000313" key="3">
    <source>
        <dbReference type="Proteomes" id="UP001292079"/>
    </source>
</evidence>
<dbReference type="PANTHER" id="PTHR13219:SF6">
    <property type="entry name" value="TRANSMEMBRANE PROTEIN 94"/>
    <property type="match status" value="1"/>
</dbReference>
<dbReference type="Proteomes" id="UP001292079">
    <property type="component" value="Unassembled WGS sequence"/>
</dbReference>
<evidence type="ECO:0008006" key="4">
    <source>
        <dbReference type="Google" id="ProtNLM"/>
    </source>
</evidence>
<accession>A0AAE1ZLP0</accession>
<dbReference type="SUPFAM" id="SSF81665">
    <property type="entry name" value="Calcium ATPase, transmembrane domain M"/>
    <property type="match status" value="1"/>
</dbReference>
<organism evidence="2 3">
    <name type="scientific">Schistosoma mekongi</name>
    <name type="common">Parasitic worm</name>
    <dbReference type="NCBI Taxonomy" id="38744"/>
    <lineage>
        <taxon>Eukaryota</taxon>
        <taxon>Metazoa</taxon>
        <taxon>Spiralia</taxon>
        <taxon>Lophotrochozoa</taxon>
        <taxon>Platyhelminthes</taxon>
        <taxon>Trematoda</taxon>
        <taxon>Digenea</taxon>
        <taxon>Strigeidida</taxon>
        <taxon>Schistosomatoidea</taxon>
        <taxon>Schistosomatidae</taxon>
        <taxon>Schistosoma</taxon>
    </lineage>
</organism>
<name>A0AAE1ZLP0_SCHME</name>
<feature type="transmembrane region" description="Helical" evidence="1">
    <location>
        <begin position="1241"/>
        <end position="1261"/>
    </location>
</feature>
<reference evidence="2" key="1">
    <citation type="submission" date="2022-04" db="EMBL/GenBank/DDBJ databases">
        <authorList>
            <person name="Xu L."/>
            <person name="Lv Z."/>
        </authorList>
    </citation>
    <scope>NUCLEOTIDE SEQUENCE</scope>
    <source>
        <strain evidence="2">LV_2022a</strain>
    </source>
</reference>
<keyword evidence="1" id="KW-0472">Membrane</keyword>
<protein>
    <recommendedName>
        <fullName evidence="4">Transmembrane protein 94</fullName>
    </recommendedName>
</protein>
<reference evidence="2" key="2">
    <citation type="journal article" date="2023" name="Infect Dis Poverty">
        <title>Chromosome-scale genome of the human blood fluke Schistosoma mekongi and its implications for public health.</title>
        <authorList>
            <person name="Zhou M."/>
            <person name="Xu L."/>
            <person name="Xu D."/>
            <person name="Chen W."/>
            <person name="Khan J."/>
            <person name="Hu Y."/>
            <person name="Huang H."/>
            <person name="Wei H."/>
            <person name="Zhang Y."/>
            <person name="Chusongsang P."/>
            <person name="Tanasarnprasert K."/>
            <person name="Hu X."/>
            <person name="Limpanont Y."/>
            <person name="Lv Z."/>
        </authorList>
    </citation>
    <scope>NUCLEOTIDE SEQUENCE</scope>
    <source>
        <strain evidence="2">LV_2022a</strain>
    </source>
</reference>